<evidence type="ECO:0000313" key="2">
    <source>
        <dbReference type="Proteomes" id="UP000438429"/>
    </source>
</evidence>
<dbReference type="EMBL" id="VEVO01000004">
    <property type="protein sequence ID" value="KAF0043365.1"/>
    <property type="molecule type" value="Genomic_DNA"/>
</dbReference>
<evidence type="ECO:0000313" key="1">
    <source>
        <dbReference type="EMBL" id="KAF0043365.1"/>
    </source>
</evidence>
<name>A0A6A4TDX0_SCOMX</name>
<dbReference type="Proteomes" id="UP000438429">
    <property type="component" value="Unassembled WGS sequence"/>
</dbReference>
<accession>A0A6A4TDX0</accession>
<organism evidence="1 2">
    <name type="scientific">Scophthalmus maximus</name>
    <name type="common">Turbot</name>
    <name type="synonym">Psetta maxima</name>
    <dbReference type="NCBI Taxonomy" id="52904"/>
    <lineage>
        <taxon>Eukaryota</taxon>
        <taxon>Metazoa</taxon>
        <taxon>Chordata</taxon>
        <taxon>Craniata</taxon>
        <taxon>Vertebrata</taxon>
        <taxon>Euteleostomi</taxon>
        <taxon>Actinopterygii</taxon>
        <taxon>Neopterygii</taxon>
        <taxon>Teleostei</taxon>
        <taxon>Neoteleostei</taxon>
        <taxon>Acanthomorphata</taxon>
        <taxon>Carangaria</taxon>
        <taxon>Pleuronectiformes</taxon>
        <taxon>Pleuronectoidei</taxon>
        <taxon>Scophthalmidae</taxon>
        <taxon>Scophthalmus</taxon>
    </lineage>
</organism>
<sequence length="111" mass="12557">MNMSHVGFDKSRASQVWIALRRLDRNDDRVMALREVSIPAAADVTMVIQIIKTTFGLNLSDVIFKASCARGDQDLSACYGSVFINMCRYPRLLLSKIKVTRLVRSLSRVYT</sequence>
<dbReference type="AlphaFoldDB" id="A0A6A4TDX0"/>
<proteinExistence type="predicted"/>
<reference evidence="1 2" key="1">
    <citation type="submission" date="2019-06" db="EMBL/GenBank/DDBJ databases">
        <title>Draft genomes of female and male turbot (Scophthalmus maximus).</title>
        <authorList>
            <person name="Xu H."/>
            <person name="Xu X.-W."/>
            <person name="Shao C."/>
            <person name="Chen S."/>
        </authorList>
    </citation>
    <scope>NUCLEOTIDE SEQUENCE [LARGE SCALE GENOMIC DNA]</scope>
    <source>
        <strain evidence="1">Ysfricsl-2016a</strain>
        <tissue evidence="1">Blood</tissue>
    </source>
</reference>
<comment type="caution">
    <text evidence="1">The sequence shown here is derived from an EMBL/GenBank/DDBJ whole genome shotgun (WGS) entry which is preliminary data.</text>
</comment>
<gene>
    <name evidence="1" type="ORF">F2P81_004702</name>
</gene>
<protein>
    <submittedName>
        <fullName evidence="1">Uncharacterized protein</fullName>
    </submittedName>
</protein>